<keyword evidence="2" id="KW-1185">Reference proteome</keyword>
<reference evidence="1 2" key="1">
    <citation type="submission" date="2018-11" db="EMBL/GenBank/DDBJ databases">
        <title>Erythrobacter spongiae sp. nov., isolated from a marine sponge.</title>
        <authorList>
            <person name="Zhuang L."/>
            <person name="Luo L."/>
        </authorList>
    </citation>
    <scope>NUCLEOTIDE SEQUENCE [LARGE SCALE GENOMIC DNA]</scope>
    <source>
        <strain evidence="1 2">HN-E23</strain>
    </source>
</reference>
<name>A0A3N5DKA8_9SPHN</name>
<dbReference type="OrthoDB" id="6636761at2"/>
<evidence type="ECO:0000313" key="1">
    <source>
        <dbReference type="EMBL" id="RPF72142.1"/>
    </source>
</evidence>
<gene>
    <name evidence="1" type="ORF">EG799_11315</name>
</gene>
<organism evidence="1 2">
    <name type="scientific">Aurantiacibacter spongiae</name>
    <dbReference type="NCBI Taxonomy" id="2488860"/>
    <lineage>
        <taxon>Bacteria</taxon>
        <taxon>Pseudomonadati</taxon>
        <taxon>Pseudomonadota</taxon>
        <taxon>Alphaproteobacteria</taxon>
        <taxon>Sphingomonadales</taxon>
        <taxon>Erythrobacteraceae</taxon>
        <taxon>Aurantiacibacter</taxon>
    </lineage>
</organism>
<comment type="caution">
    <text evidence="1">The sequence shown here is derived from an EMBL/GenBank/DDBJ whole genome shotgun (WGS) entry which is preliminary data.</text>
</comment>
<dbReference type="RefSeq" id="WP_123881269.1">
    <property type="nucleotide sequence ID" value="NZ_RPFZ01000001.1"/>
</dbReference>
<sequence>MNIVLTADDLARFSQSTRDEILRRFVDEVGSLPVSALVPAPDWRDEFEGVHVANLEDITHKYIGRWMERASDEVRAGARVIAEHGPVVNAHQLTELGIDIRKFQSATTRRTRALTGDRNAYFLAWNNWSGMDDPDGKYAVSPITHQSLRRYFGLPV</sequence>
<accession>A0A3N5DKA8</accession>
<protein>
    <submittedName>
        <fullName evidence="1">Uncharacterized protein</fullName>
    </submittedName>
</protein>
<proteinExistence type="predicted"/>
<dbReference type="AlphaFoldDB" id="A0A3N5DKA8"/>
<dbReference type="Proteomes" id="UP000275232">
    <property type="component" value="Unassembled WGS sequence"/>
</dbReference>
<evidence type="ECO:0000313" key="2">
    <source>
        <dbReference type="Proteomes" id="UP000275232"/>
    </source>
</evidence>
<dbReference type="EMBL" id="RPFZ01000001">
    <property type="protein sequence ID" value="RPF72142.1"/>
    <property type="molecule type" value="Genomic_DNA"/>
</dbReference>